<dbReference type="EMBL" id="AWXR01000060">
    <property type="protein sequence ID" value="ERM81159.1"/>
    <property type="molecule type" value="Genomic_DNA"/>
</dbReference>
<dbReference type="OrthoDB" id="2534034at2"/>
<dbReference type="RefSeq" id="WP_019597811.1">
    <property type="nucleotide sequence ID" value="NZ_AWXR01000060.1"/>
</dbReference>
<comment type="caution">
    <text evidence="4">The sequence shown here is derived from an EMBL/GenBank/DDBJ whole genome shotgun (WGS) entry which is preliminary data.</text>
</comment>
<protein>
    <recommendedName>
        <fullName evidence="6">Glycosidase</fullName>
    </recommendedName>
</protein>
<evidence type="ECO:0000256" key="2">
    <source>
        <dbReference type="ARBA" id="ARBA00022679"/>
    </source>
</evidence>
<dbReference type="SUPFAM" id="SSF75005">
    <property type="entry name" value="Arabinanase/levansucrase/invertase"/>
    <property type="match status" value="1"/>
</dbReference>
<sequence>MWNLLLIPQEFCALQGIEDPHLGYVYHTGVSLLGLENPTKEVGRLETPFFWPAHDWEKMGLVKSLLFLTGAILKDESRYIYYGAAHNRIGTVSLDLKELITEIKSNSHERKLQYR</sequence>
<comment type="similarity">
    <text evidence="3">Belongs to the glycosyl hydrolase 130 family.</text>
</comment>
<name>U5BUE8_9BACT</name>
<evidence type="ECO:0000256" key="3">
    <source>
        <dbReference type="ARBA" id="ARBA00024356"/>
    </source>
</evidence>
<gene>
    <name evidence="4" type="ORF">P872_20490</name>
</gene>
<accession>U5BUE8</accession>
<keyword evidence="1" id="KW-0328">Glycosyltransferase</keyword>
<keyword evidence="2" id="KW-0808">Transferase</keyword>
<dbReference type="Pfam" id="PF04041">
    <property type="entry name" value="Glyco_hydro_130"/>
    <property type="match status" value="1"/>
</dbReference>
<evidence type="ECO:0000313" key="5">
    <source>
        <dbReference type="Proteomes" id="UP000016843"/>
    </source>
</evidence>
<proteinExistence type="inferred from homology"/>
<dbReference type="AlphaFoldDB" id="U5BUE8"/>
<dbReference type="Gene3D" id="2.115.10.20">
    <property type="entry name" value="Glycosyl hydrolase domain, family 43"/>
    <property type="match status" value="1"/>
</dbReference>
<dbReference type="InterPro" id="IPR007184">
    <property type="entry name" value="Mannoside_phosphorylase"/>
</dbReference>
<dbReference type="GO" id="GO:0016757">
    <property type="term" value="F:glycosyltransferase activity"/>
    <property type="evidence" value="ECO:0007669"/>
    <property type="project" value="UniProtKB-KW"/>
</dbReference>
<evidence type="ECO:0000313" key="4">
    <source>
        <dbReference type="EMBL" id="ERM81159.1"/>
    </source>
</evidence>
<keyword evidence="5" id="KW-1185">Reference proteome</keyword>
<dbReference type="PANTHER" id="PTHR34106">
    <property type="entry name" value="GLYCOSIDASE"/>
    <property type="match status" value="1"/>
</dbReference>
<dbReference type="InterPro" id="IPR023296">
    <property type="entry name" value="Glyco_hydro_beta-prop_sf"/>
</dbReference>
<dbReference type="PANTHER" id="PTHR34106:SF5">
    <property type="entry name" value="GLYCOSIDASE"/>
    <property type="match status" value="1"/>
</dbReference>
<dbReference type="Proteomes" id="UP000016843">
    <property type="component" value="Unassembled WGS sequence"/>
</dbReference>
<evidence type="ECO:0008006" key="6">
    <source>
        <dbReference type="Google" id="ProtNLM"/>
    </source>
</evidence>
<dbReference type="eggNOG" id="COG2152">
    <property type="taxonomic scope" value="Bacteria"/>
</dbReference>
<reference evidence="4 5" key="1">
    <citation type="journal article" date="2013" name="Genome Announc.">
        <title>Draft Genome Sequence of the Psychrophilic and Alkaliphilic Rhodonellum psychrophilum Strain GCM71T.</title>
        <authorList>
            <person name="Hauptmann A.L."/>
            <person name="Glaring M.A."/>
            <person name="Hallin P.F."/>
            <person name="Prieme A."/>
            <person name="Stougaard P."/>
        </authorList>
    </citation>
    <scope>NUCLEOTIDE SEQUENCE [LARGE SCALE GENOMIC DNA]</scope>
    <source>
        <strain evidence="4 5">GCM71</strain>
    </source>
</reference>
<evidence type="ECO:0000256" key="1">
    <source>
        <dbReference type="ARBA" id="ARBA00022676"/>
    </source>
</evidence>
<organism evidence="4 5">
    <name type="scientific">Rhodonellum psychrophilum GCM71 = DSM 17998</name>
    <dbReference type="NCBI Taxonomy" id="1123057"/>
    <lineage>
        <taxon>Bacteria</taxon>
        <taxon>Pseudomonadati</taxon>
        <taxon>Bacteroidota</taxon>
        <taxon>Cytophagia</taxon>
        <taxon>Cytophagales</taxon>
        <taxon>Cytophagaceae</taxon>
        <taxon>Rhodonellum</taxon>
    </lineage>
</organism>